<dbReference type="Gene3D" id="3.20.20.330">
    <property type="entry name" value="Homocysteine-binding-like domain"/>
    <property type="match status" value="1"/>
</dbReference>
<evidence type="ECO:0000259" key="7">
    <source>
        <dbReference type="PROSITE" id="PS50970"/>
    </source>
</evidence>
<reference evidence="9" key="1">
    <citation type="submission" date="2011-07" db="EMBL/GenBank/DDBJ databases">
        <authorList>
            <consortium name="Caenorhabditis brenneri Sequencing and Analysis Consortium"/>
            <person name="Wilson R.K."/>
        </authorList>
    </citation>
    <scope>NUCLEOTIDE SEQUENCE [LARGE SCALE GENOMIC DNA]</scope>
    <source>
        <strain evidence="9">PB2801</strain>
    </source>
</reference>
<dbReference type="PANTHER" id="PTHR46015:SF1">
    <property type="entry name" value="HOMOCYSTEINE S-METHYLTRANSFERASE-LIKE ISOFORM 1"/>
    <property type="match status" value="1"/>
</dbReference>
<dbReference type="GO" id="GO:0033528">
    <property type="term" value="P:S-methylmethionine cycle"/>
    <property type="evidence" value="ECO:0007669"/>
    <property type="project" value="TreeGrafter"/>
</dbReference>
<dbReference type="GO" id="GO:0046872">
    <property type="term" value="F:metal ion binding"/>
    <property type="evidence" value="ECO:0007669"/>
    <property type="project" value="UniProtKB-KW"/>
</dbReference>
<dbReference type="FunCoup" id="G0N7R1">
    <property type="interactions" value="119"/>
</dbReference>
<dbReference type="STRING" id="135651.G0N7R1"/>
<dbReference type="OrthoDB" id="261426at2759"/>
<keyword evidence="2 6" id="KW-0808">Transferase</keyword>
<keyword evidence="3 6" id="KW-0479">Metal-binding</keyword>
<feature type="binding site" evidence="6">
    <location>
        <position position="285"/>
    </location>
    <ligand>
        <name>Zn(2+)</name>
        <dbReference type="ChEBI" id="CHEBI:29105"/>
    </ligand>
</feature>
<evidence type="ECO:0000256" key="6">
    <source>
        <dbReference type="PROSITE-ProRule" id="PRU00333"/>
    </source>
</evidence>
<keyword evidence="1 6" id="KW-0489">Methyltransferase</keyword>
<dbReference type="SUPFAM" id="SSF82282">
    <property type="entry name" value="Homocysteine S-methyltransferase"/>
    <property type="match status" value="1"/>
</dbReference>
<evidence type="ECO:0000256" key="5">
    <source>
        <dbReference type="ARBA" id="ARBA00034478"/>
    </source>
</evidence>
<evidence type="ECO:0000313" key="8">
    <source>
        <dbReference type="EMBL" id="EGT54809.1"/>
    </source>
</evidence>
<proteinExistence type="predicted"/>
<dbReference type="PROSITE" id="PS50970">
    <property type="entry name" value="HCY"/>
    <property type="match status" value="1"/>
</dbReference>
<dbReference type="InParanoid" id="G0N7R1"/>
<gene>
    <name evidence="8" type="ORF">CAEBREN_31638</name>
</gene>
<dbReference type="AlphaFoldDB" id="G0N7R1"/>
<protein>
    <recommendedName>
        <fullName evidence="7">Hcy-binding domain-containing protein</fullName>
    </recommendedName>
</protein>
<feature type="domain" description="Hcy-binding" evidence="7">
    <location>
        <begin position="1"/>
        <end position="299"/>
    </location>
</feature>
<dbReference type="Proteomes" id="UP000008068">
    <property type="component" value="Unassembled WGS sequence"/>
</dbReference>
<keyword evidence="9" id="KW-1185">Reference proteome</keyword>
<dbReference type="GO" id="GO:0032259">
    <property type="term" value="P:methylation"/>
    <property type="evidence" value="ECO:0007669"/>
    <property type="project" value="UniProtKB-KW"/>
</dbReference>
<name>G0N7R1_CAEBE</name>
<keyword evidence="4 6" id="KW-0862">Zinc</keyword>
<comment type="cofactor">
    <cofactor evidence="6">
        <name>Zn(2+)</name>
        <dbReference type="ChEBI" id="CHEBI:29105"/>
    </cofactor>
</comment>
<evidence type="ECO:0000256" key="2">
    <source>
        <dbReference type="ARBA" id="ARBA00022679"/>
    </source>
</evidence>
<evidence type="ECO:0000256" key="3">
    <source>
        <dbReference type="ARBA" id="ARBA00022723"/>
    </source>
</evidence>
<dbReference type="GO" id="GO:0009086">
    <property type="term" value="P:methionine biosynthetic process"/>
    <property type="evidence" value="ECO:0007669"/>
    <property type="project" value="TreeGrafter"/>
</dbReference>
<accession>G0N7R1</accession>
<dbReference type="InterPro" id="IPR036589">
    <property type="entry name" value="HCY_dom_sf"/>
</dbReference>
<dbReference type="InterPro" id="IPR003726">
    <property type="entry name" value="HCY_dom"/>
</dbReference>
<evidence type="ECO:0000256" key="4">
    <source>
        <dbReference type="ARBA" id="ARBA00022833"/>
    </source>
</evidence>
<dbReference type="InterPro" id="IPR051486">
    <property type="entry name" value="Hcy_S-methyltransferase"/>
</dbReference>
<evidence type="ECO:0000256" key="1">
    <source>
        <dbReference type="ARBA" id="ARBA00022603"/>
    </source>
</evidence>
<dbReference type="HOGENOM" id="CLU_004914_3_2_1"/>
<evidence type="ECO:0000313" key="9">
    <source>
        <dbReference type="Proteomes" id="UP000008068"/>
    </source>
</evidence>
<dbReference type="eggNOG" id="KOG1579">
    <property type="taxonomic scope" value="Eukaryota"/>
</dbReference>
<dbReference type="GO" id="GO:0008898">
    <property type="term" value="F:S-adenosylmethionine-homocysteine S-methyltransferase activity"/>
    <property type="evidence" value="ECO:0007669"/>
    <property type="project" value="TreeGrafter"/>
</dbReference>
<sequence length="340" mass="38914">MKKYRLLDGSMSEQLKQFGYNCNDINNKPHWTFPANSDQSLMEKVYRSFLDIGVNNITTNTYHFGSILDKNLSGQEEKCKLYEKYFEDTCSLLCNLAQQYDDVQVWGSVGTFATKFHDCSEYNGKYMDNAGAEESAYEYYKTILTLFQERTTIRNLIFETIPSQLEGEVALKVLKEFKEMKAVISFTFMENACLRHGEHVADIAKKLKESEQIIGMGINCTDPKNVLPVLEAIKNCEFSDIFVYPNLGDAFFMVAEKGDFDDSDNYDHRLRSWIEHGATALGGCCGIDLDMIQDLRSCVDILNDILFADNNGKIESSQFEVLRESYSEHENTNTLLQIYS</sequence>
<dbReference type="Pfam" id="PF02574">
    <property type="entry name" value="S-methyl_trans"/>
    <property type="match status" value="1"/>
</dbReference>
<comment type="pathway">
    <text evidence="5">Amino-acid biosynthesis; L-methionine biosynthesis via de novo pathway.</text>
</comment>
<dbReference type="PANTHER" id="PTHR46015">
    <property type="entry name" value="ZGC:172121"/>
    <property type="match status" value="1"/>
</dbReference>
<organism evidence="9">
    <name type="scientific">Caenorhabditis brenneri</name>
    <name type="common">Nematode worm</name>
    <dbReference type="NCBI Taxonomy" id="135651"/>
    <lineage>
        <taxon>Eukaryota</taxon>
        <taxon>Metazoa</taxon>
        <taxon>Ecdysozoa</taxon>
        <taxon>Nematoda</taxon>
        <taxon>Chromadorea</taxon>
        <taxon>Rhabditida</taxon>
        <taxon>Rhabditina</taxon>
        <taxon>Rhabditomorpha</taxon>
        <taxon>Rhabditoidea</taxon>
        <taxon>Rhabditidae</taxon>
        <taxon>Peloderinae</taxon>
        <taxon>Caenorhabditis</taxon>
    </lineage>
</organism>
<dbReference type="EMBL" id="GL379848">
    <property type="protein sequence ID" value="EGT54809.1"/>
    <property type="molecule type" value="Genomic_DNA"/>
</dbReference>
<feature type="binding site" evidence="6">
    <location>
        <position position="220"/>
    </location>
    <ligand>
        <name>Zn(2+)</name>
        <dbReference type="ChEBI" id="CHEBI:29105"/>
    </ligand>
</feature>
<feature type="binding site" evidence="6">
    <location>
        <position position="284"/>
    </location>
    <ligand>
        <name>Zn(2+)</name>
        <dbReference type="ChEBI" id="CHEBI:29105"/>
    </ligand>
</feature>